<proteinExistence type="predicted"/>
<organism evidence="1 2">
    <name type="scientific">Anaerostipes hadrus</name>
    <dbReference type="NCBI Taxonomy" id="649756"/>
    <lineage>
        <taxon>Bacteria</taxon>
        <taxon>Bacillati</taxon>
        <taxon>Bacillota</taxon>
        <taxon>Clostridia</taxon>
        <taxon>Lachnospirales</taxon>
        <taxon>Lachnospiraceae</taxon>
        <taxon>Anaerostipes</taxon>
    </lineage>
</organism>
<name>A0A173UTS6_ANAHA</name>
<sequence>MNYSGKNNYKDFLEFLHVNYEGIQEYEVFTNDLSVLSYLGEEENQLIFAMINGENVFDEQCRIHGVRVPVDELKAENPEVIDEVKKEQYVLRDNVAEIALWPTADLMITFSQLLGIKGKFFFEPGFARNVVLAKEFAKPINLRFITKRKNNRVFLYGVAGDYYTKEDENLIPDLLAECEKRYGKMSGCEWEMSDQLIKIFCQFRGLPTVNGYELGVFIQTSNVMTSSFRCKFVLKKGSIMIPLDGVVKKHTKKLIGQDIAEELFAKEECFDIARKNLKENYTKDVLKSAKDSKIYNILGKKRLKQIFPSWKGGIERSKDEMIRESERMLESMSLKTDLHERACQLLGYILMNE</sequence>
<dbReference type="Proteomes" id="UP000095598">
    <property type="component" value="Unassembled WGS sequence"/>
</dbReference>
<evidence type="ECO:0000313" key="1">
    <source>
        <dbReference type="EMBL" id="CUN17008.1"/>
    </source>
</evidence>
<gene>
    <name evidence="1" type="ORF">ERS852425_03076</name>
</gene>
<evidence type="ECO:0000313" key="2">
    <source>
        <dbReference type="Proteomes" id="UP000095598"/>
    </source>
</evidence>
<dbReference type="RefSeq" id="WP_044922609.1">
    <property type="nucleotide sequence ID" value="NZ_CYXT01000033.1"/>
</dbReference>
<protein>
    <submittedName>
        <fullName evidence="1">Uncharacterized protein</fullName>
    </submittedName>
</protein>
<dbReference type="EMBL" id="CYXT01000033">
    <property type="protein sequence ID" value="CUN17008.1"/>
    <property type="molecule type" value="Genomic_DNA"/>
</dbReference>
<reference evidence="1 2" key="1">
    <citation type="submission" date="2015-09" db="EMBL/GenBank/DDBJ databases">
        <authorList>
            <consortium name="Pathogen Informatics"/>
        </authorList>
    </citation>
    <scope>NUCLEOTIDE SEQUENCE [LARGE SCALE GENOMIC DNA]</scope>
    <source>
        <strain evidence="1 2">2789STDY5608868</strain>
    </source>
</reference>
<dbReference type="AlphaFoldDB" id="A0A173UTS6"/>
<accession>A0A173UTS6</accession>